<dbReference type="HOGENOM" id="CLU_032494_1_0_1"/>
<dbReference type="eggNOG" id="ENOG502S1AX">
    <property type="taxonomic scope" value="Eukaryota"/>
</dbReference>
<dbReference type="Proteomes" id="UP000008181">
    <property type="component" value="Chromosome 2"/>
</dbReference>
<dbReference type="OrthoDB" id="4708870at2759"/>
<proteinExistence type="predicted"/>
<protein>
    <submittedName>
        <fullName evidence="1">Uncharacterized protein</fullName>
    </submittedName>
</protein>
<evidence type="ECO:0000313" key="2">
    <source>
        <dbReference type="Proteomes" id="UP000008181"/>
    </source>
</evidence>
<dbReference type="AlphaFoldDB" id="G2R202"/>
<evidence type="ECO:0000313" key="1">
    <source>
        <dbReference type="EMBL" id="AEO65783.1"/>
    </source>
</evidence>
<dbReference type="RefSeq" id="XP_003652119.1">
    <property type="nucleotide sequence ID" value="XM_003652071.1"/>
</dbReference>
<organism evidence="1 2">
    <name type="scientific">Thermothielavioides terrestris (strain ATCC 38088 / NRRL 8126)</name>
    <name type="common">Thielavia terrestris</name>
    <dbReference type="NCBI Taxonomy" id="578455"/>
    <lineage>
        <taxon>Eukaryota</taxon>
        <taxon>Fungi</taxon>
        <taxon>Dikarya</taxon>
        <taxon>Ascomycota</taxon>
        <taxon>Pezizomycotina</taxon>
        <taxon>Sordariomycetes</taxon>
        <taxon>Sordariomycetidae</taxon>
        <taxon>Sordariales</taxon>
        <taxon>Chaetomiaceae</taxon>
        <taxon>Thermothielavioides</taxon>
        <taxon>Thermothielavioides terrestris</taxon>
    </lineage>
</organism>
<sequence>MGGSAFSSLPNAPYTPRMPPDVYRRVTTACHATLRQLFVCVATPIEGPGKTDHGDVDVLVALERRVVFPTTPDDVVPRTPHDLMAAIRTLLGAEYAVVHPRGESANLAIPWPRDMDDQVSPCGGGPGAGEATGDHGAPPRQKYIQVDVRICSDLDQLYWTLFKHAHGDLWNLLGSTIRPLGLTVDEEALWLRIPEIEALDRKKAKVCLTRDPVEVLHFLGLKVEGFWDEPFASVDALFDYATTCRFFWVRETPEDDAECDAPGVGVVGGEQGRGRLKANERRRLKGRPVYRRWINEFIPSLRAQGKFIPKGPDTSIEEARAALRDEAFSRFFVEPEYRQRLRDWQLKRDNEQVKSLIKELVPGALEPQYRACLVSAMRRIIMEDDATFGVTPPNSRGADGFYDTETIRNFVQDNWELVGGAAWAKQQQRAQLAMQLKACGRKRGAETGELDGKQL</sequence>
<dbReference type="GeneID" id="11520569"/>
<gene>
    <name evidence="1" type="ORF">THITE_2113200</name>
</gene>
<name>G2R202_THETT</name>
<accession>G2R202</accession>
<dbReference type="KEGG" id="ttt:THITE_2113200"/>
<dbReference type="EMBL" id="CP003010">
    <property type="protein sequence ID" value="AEO65783.1"/>
    <property type="molecule type" value="Genomic_DNA"/>
</dbReference>
<keyword evidence="2" id="KW-1185">Reference proteome</keyword>
<reference evidence="1 2" key="1">
    <citation type="journal article" date="2011" name="Nat. Biotechnol.">
        <title>Comparative genomic analysis of the thermophilic biomass-degrading fungi Myceliophthora thermophila and Thielavia terrestris.</title>
        <authorList>
            <person name="Berka R.M."/>
            <person name="Grigoriev I.V."/>
            <person name="Otillar R."/>
            <person name="Salamov A."/>
            <person name="Grimwood J."/>
            <person name="Reid I."/>
            <person name="Ishmael N."/>
            <person name="John T."/>
            <person name="Darmond C."/>
            <person name="Moisan M.-C."/>
            <person name="Henrissat B."/>
            <person name="Coutinho P.M."/>
            <person name="Lombard V."/>
            <person name="Natvig D.O."/>
            <person name="Lindquist E."/>
            <person name="Schmutz J."/>
            <person name="Lucas S."/>
            <person name="Harris P."/>
            <person name="Powlowski J."/>
            <person name="Bellemare A."/>
            <person name="Taylor D."/>
            <person name="Butler G."/>
            <person name="de Vries R.P."/>
            <person name="Allijn I.E."/>
            <person name="van den Brink J."/>
            <person name="Ushinsky S."/>
            <person name="Storms R."/>
            <person name="Powell A.J."/>
            <person name="Paulsen I.T."/>
            <person name="Elbourne L.D.H."/>
            <person name="Baker S.E."/>
            <person name="Magnuson J."/>
            <person name="LaBoissiere S."/>
            <person name="Clutterbuck A.J."/>
            <person name="Martinez D."/>
            <person name="Wogulis M."/>
            <person name="de Leon A.L."/>
            <person name="Rey M.W."/>
            <person name="Tsang A."/>
        </authorList>
    </citation>
    <scope>NUCLEOTIDE SEQUENCE [LARGE SCALE GENOMIC DNA]</scope>
    <source>
        <strain evidence="2">ATCC 38088 / NRRL 8126</strain>
    </source>
</reference>